<accession>A0A478FPV0</accession>
<organism evidence="1 2">
    <name type="scientific">Candidatus Mycoplasma haematohominis</name>
    <dbReference type="NCBI Taxonomy" id="1494318"/>
    <lineage>
        <taxon>Bacteria</taxon>
        <taxon>Bacillati</taxon>
        <taxon>Mycoplasmatota</taxon>
        <taxon>Mollicutes</taxon>
        <taxon>Mycoplasmataceae</taxon>
        <taxon>Mycoplasma</taxon>
    </lineage>
</organism>
<reference evidence="1 2" key="1">
    <citation type="submission" date="2019-01" db="EMBL/GenBank/DDBJ databases">
        <title>Draft genome sequences of Candidatus Mycoplasma haemohominis SWG34-3 identified from a patient with pyrexia, anemia and liver dysfunction.</title>
        <authorList>
            <person name="Sekizuka T."/>
            <person name="Hattori N."/>
            <person name="Katano H."/>
            <person name="Takuma T."/>
            <person name="Ito T."/>
            <person name="Arai N."/>
            <person name="Yanai R."/>
            <person name="Ishii S."/>
            <person name="Miura Y."/>
            <person name="Tokunaga T."/>
            <person name="Watanabe H."/>
            <person name="Nomura N."/>
            <person name="Eguchi J."/>
            <person name="Arai T."/>
            <person name="Hasegawa H."/>
            <person name="Nakamaki T."/>
            <person name="Wakita T."/>
            <person name="Niki Y."/>
            <person name="Kuroda M."/>
        </authorList>
    </citation>
    <scope>NUCLEOTIDE SEQUENCE [LARGE SCALE GENOMIC DNA]</scope>
    <source>
        <strain evidence="1">SWG34-3</strain>
    </source>
</reference>
<name>A0A478FPV0_9MOLU</name>
<dbReference type="AlphaFoldDB" id="A0A478FPV0"/>
<dbReference type="EMBL" id="BIMN01000002">
    <property type="protein sequence ID" value="GCE63528.1"/>
    <property type="molecule type" value="Genomic_DNA"/>
</dbReference>
<comment type="caution">
    <text evidence="1">The sequence shown here is derived from an EMBL/GenBank/DDBJ whole genome shotgun (WGS) entry which is preliminary data.</text>
</comment>
<sequence length="275" mass="30633">MDPVKGAAGLGAVALVVGGGYALKGGLDSWTPEVSFLSEMDEATFKKDYTNDKFGKKYAKYLTDPNKNESWWKKKYDEVLKNEQEVKGENGQVTNNNNLSSEFQKGAVSKGFDSKDTNALNKVCEAAFKKDLTDIKPSSGTNTDKDKYRAGIWKYCTIFEKELLTVKDASNSSSYDGSKLGKTEEDVLADTKSENNKIFWERKQQEFFFGGNDKKGIGSKANDGKAFGDLYKKKDSKEKEVGALKGVCETVYDKEDNDLKNEVILYCSLFEKDGQ</sequence>
<gene>
    <name evidence="1" type="ORF">MHSWG343_05250</name>
</gene>
<evidence type="ECO:0000313" key="2">
    <source>
        <dbReference type="Proteomes" id="UP000324831"/>
    </source>
</evidence>
<evidence type="ECO:0000313" key="1">
    <source>
        <dbReference type="EMBL" id="GCE63528.1"/>
    </source>
</evidence>
<proteinExistence type="predicted"/>
<protein>
    <submittedName>
        <fullName evidence="1">Uncharacterized protein</fullName>
    </submittedName>
</protein>
<dbReference type="Proteomes" id="UP000324831">
    <property type="component" value="Unassembled WGS sequence"/>
</dbReference>